<name>E2BC33_HARSA</name>
<keyword evidence="2" id="KW-1185">Reference proteome</keyword>
<organism evidence="2">
    <name type="scientific">Harpegnathos saltator</name>
    <name type="common">Jerdon's jumping ant</name>
    <dbReference type="NCBI Taxonomy" id="610380"/>
    <lineage>
        <taxon>Eukaryota</taxon>
        <taxon>Metazoa</taxon>
        <taxon>Ecdysozoa</taxon>
        <taxon>Arthropoda</taxon>
        <taxon>Hexapoda</taxon>
        <taxon>Insecta</taxon>
        <taxon>Pterygota</taxon>
        <taxon>Neoptera</taxon>
        <taxon>Endopterygota</taxon>
        <taxon>Hymenoptera</taxon>
        <taxon>Apocrita</taxon>
        <taxon>Aculeata</taxon>
        <taxon>Formicoidea</taxon>
        <taxon>Formicidae</taxon>
        <taxon>Ponerinae</taxon>
        <taxon>Ponerini</taxon>
        <taxon>Harpegnathos</taxon>
    </lineage>
</organism>
<dbReference type="EMBL" id="GL447247">
    <property type="protein sequence ID" value="EFN86758.1"/>
    <property type="molecule type" value="Genomic_DNA"/>
</dbReference>
<feature type="non-terminal residue" evidence="1">
    <location>
        <position position="35"/>
    </location>
</feature>
<accession>E2BC33</accession>
<protein>
    <submittedName>
        <fullName evidence="1">Uncharacterized protein</fullName>
    </submittedName>
</protein>
<dbReference type="InParanoid" id="E2BC33"/>
<sequence length="35" mass="3931">LFQSAQNRLLIKNGKVVNDDGVIDNDVYIEDGVIR</sequence>
<evidence type="ECO:0000313" key="1">
    <source>
        <dbReference type="EMBL" id="EFN86758.1"/>
    </source>
</evidence>
<dbReference type="Proteomes" id="UP000008237">
    <property type="component" value="Unassembled WGS sequence"/>
</dbReference>
<proteinExistence type="predicted"/>
<dbReference type="InterPro" id="IPR011059">
    <property type="entry name" value="Metal-dep_hydrolase_composite"/>
</dbReference>
<dbReference type="SUPFAM" id="SSF51338">
    <property type="entry name" value="Composite domain of metallo-dependent hydrolases"/>
    <property type="match status" value="1"/>
</dbReference>
<dbReference type="AlphaFoldDB" id="E2BC33"/>
<gene>
    <name evidence="1" type="ORF">EAI_15096</name>
</gene>
<evidence type="ECO:0000313" key="2">
    <source>
        <dbReference type="Proteomes" id="UP000008237"/>
    </source>
</evidence>
<dbReference type="GO" id="GO:0016810">
    <property type="term" value="F:hydrolase activity, acting on carbon-nitrogen (but not peptide) bonds"/>
    <property type="evidence" value="ECO:0007669"/>
    <property type="project" value="InterPro"/>
</dbReference>
<dbReference type="Gene3D" id="2.30.40.10">
    <property type="entry name" value="Urease, subunit C, domain 1"/>
    <property type="match status" value="1"/>
</dbReference>
<dbReference type="STRING" id="610380.E2BC33"/>
<feature type="non-terminal residue" evidence="1">
    <location>
        <position position="1"/>
    </location>
</feature>
<reference evidence="1 2" key="1">
    <citation type="journal article" date="2010" name="Science">
        <title>Genomic comparison of the ants Camponotus floridanus and Harpegnathos saltator.</title>
        <authorList>
            <person name="Bonasio R."/>
            <person name="Zhang G."/>
            <person name="Ye C."/>
            <person name="Mutti N.S."/>
            <person name="Fang X."/>
            <person name="Qin N."/>
            <person name="Donahue G."/>
            <person name="Yang P."/>
            <person name="Li Q."/>
            <person name="Li C."/>
            <person name="Zhang P."/>
            <person name="Huang Z."/>
            <person name="Berger S.L."/>
            <person name="Reinberg D."/>
            <person name="Wang J."/>
            <person name="Liebig J."/>
        </authorList>
    </citation>
    <scope>NUCLEOTIDE SEQUENCE [LARGE SCALE GENOMIC DNA]</scope>
    <source>
        <strain evidence="1 2">R22 G/1</strain>
    </source>
</reference>